<dbReference type="EMBL" id="CAWUFR010000430">
    <property type="protein sequence ID" value="CAK6977762.1"/>
    <property type="molecule type" value="Genomic_DNA"/>
</dbReference>
<sequence length="100" mass="10775">MRTESHGGDGGLLEDREDGEDGEDDRPKASIRRTDTDTLSASVPAAVRAVRGSVRLHPRSSSTVRCPVTDTRRYLKCGLSVRAAAGFKRRTGCWGDVTAS</sequence>
<dbReference type="AlphaFoldDB" id="A0AAV1Q478"/>
<evidence type="ECO:0000313" key="2">
    <source>
        <dbReference type="EMBL" id="CAK6977762.1"/>
    </source>
</evidence>
<feature type="compositionally biased region" description="Basic and acidic residues" evidence="1">
    <location>
        <begin position="25"/>
        <end position="36"/>
    </location>
</feature>
<name>A0AAV1Q478_SCOSC</name>
<feature type="compositionally biased region" description="Acidic residues" evidence="1">
    <location>
        <begin position="15"/>
        <end position="24"/>
    </location>
</feature>
<reference evidence="2 3" key="1">
    <citation type="submission" date="2024-01" db="EMBL/GenBank/DDBJ databases">
        <authorList>
            <person name="Alioto T."/>
            <person name="Alioto T."/>
            <person name="Gomez Garrido J."/>
        </authorList>
    </citation>
    <scope>NUCLEOTIDE SEQUENCE [LARGE SCALE GENOMIC DNA]</scope>
</reference>
<protein>
    <submittedName>
        <fullName evidence="2">Uncharacterized protein</fullName>
    </submittedName>
</protein>
<proteinExistence type="predicted"/>
<organism evidence="2 3">
    <name type="scientific">Scomber scombrus</name>
    <name type="common">Atlantic mackerel</name>
    <name type="synonym">Scomber vernalis</name>
    <dbReference type="NCBI Taxonomy" id="13677"/>
    <lineage>
        <taxon>Eukaryota</taxon>
        <taxon>Metazoa</taxon>
        <taxon>Chordata</taxon>
        <taxon>Craniata</taxon>
        <taxon>Vertebrata</taxon>
        <taxon>Euteleostomi</taxon>
        <taxon>Actinopterygii</taxon>
        <taxon>Neopterygii</taxon>
        <taxon>Teleostei</taxon>
        <taxon>Neoteleostei</taxon>
        <taxon>Acanthomorphata</taxon>
        <taxon>Pelagiaria</taxon>
        <taxon>Scombriformes</taxon>
        <taxon>Scombridae</taxon>
        <taxon>Scomber</taxon>
    </lineage>
</organism>
<evidence type="ECO:0000313" key="3">
    <source>
        <dbReference type="Proteomes" id="UP001314229"/>
    </source>
</evidence>
<accession>A0AAV1Q478</accession>
<keyword evidence="3" id="KW-1185">Reference proteome</keyword>
<evidence type="ECO:0000256" key="1">
    <source>
        <dbReference type="SAM" id="MobiDB-lite"/>
    </source>
</evidence>
<gene>
    <name evidence="2" type="ORF">FSCOSCO3_A013330</name>
</gene>
<dbReference type="Proteomes" id="UP001314229">
    <property type="component" value="Unassembled WGS sequence"/>
</dbReference>
<comment type="caution">
    <text evidence="2">The sequence shown here is derived from an EMBL/GenBank/DDBJ whole genome shotgun (WGS) entry which is preliminary data.</text>
</comment>
<feature type="region of interest" description="Disordered" evidence="1">
    <location>
        <begin position="1"/>
        <end position="40"/>
    </location>
</feature>